<evidence type="ECO:0000313" key="1">
    <source>
        <dbReference type="EMBL" id="WFF41794.1"/>
    </source>
</evidence>
<keyword evidence="2" id="KW-1185">Reference proteome</keyword>
<dbReference type="Proteomes" id="UP001321526">
    <property type="component" value="Chromosome"/>
</dbReference>
<reference evidence="1 2" key="1">
    <citation type="submission" date="2019-01" db="EMBL/GenBank/DDBJ databases">
        <title>Genome sequence of Salinicola endophyticus REST5.</title>
        <authorList>
            <person name="Nascimento F.X."/>
        </authorList>
    </citation>
    <scope>NUCLEOTIDE SEQUENCE [LARGE SCALE GENOMIC DNA]</scope>
    <source>
        <strain evidence="1 2">REST5</strain>
    </source>
</reference>
<protein>
    <submittedName>
        <fullName evidence="1">Uncharacterized protein</fullName>
    </submittedName>
</protein>
<gene>
    <name evidence="1" type="ORF">EVC62_09945</name>
</gene>
<sequence>MIVHSTPTMTTEREATISAELASKNGIAGLFRDFSIRKYHQDEYRMNRALMQAAGREERLKFNKK</sequence>
<proteinExistence type="predicted"/>
<name>A0ABY8FG52_9GAMM</name>
<dbReference type="EMBL" id="CP035631">
    <property type="protein sequence ID" value="WFF41794.1"/>
    <property type="molecule type" value="Genomic_DNA"/>
</dbReference>
<dbReference type="RefSeq" id="WP_157958817.1">
    <property type="nucleotide sequence ID" value="NZ_CP035631.1"/>
</dbReference>
<organism evidence="1 2">
    <name type="scientific">Salinicola endophyticus</name>
    <dbReference type="NCBI Taxonomy" id="1949083"/>
    <lineage>
        <taxon>Bacteria</taxon>
        <taxon>Pseudomonadati</taxon>
        <taxon>Pseudomonadota</taxon>
        <taxon>Gammaproteobacteria</taxon>
        <taxon>Oceanospirillales</taxon>
        <taxon>Halomonadaceae</taxon>
        <taxon>Salinicola</taxon>
    </lineage>
</organism>
<evidence type="ECO:0000313" key="2">
    <source>
        <dbReference type="Proteomes" id="UP001321526"/>
    </source>
</evidence>
<accession>A0ABY8FG52</accession>